<gene>
    <name evidence="2" type="ORF">BJ085DRAFT_24955</name>
</gene>
<organism evidence="2 3">
    <name type="scientific">Dimargaris cristalligena</name>
    <dbReference type="NCBI Taxonomy" id="215637"/>
    <lineage>
        <taxon>Eukaryota</taxon>
        <taxon>Fungi</taxon>
        <taxon>Fungi incertae sedis</taxon>
        <taxon>Zoopagomycota</taxon>
        <taxon>Kickxellomycotina</taxon>
        <taxon>Dimargaritomycetes</taxon>
        <taxon>Dimargaritales</taxon>
        <taxon>Dimargaritaceae</taxon>
        <taxon>Dimargaris</taxon>
    </lineage>
</organism>
<dbReference type="GO" id="GO:0016791">
    <property type="term" value="F:phosphatase activity"/>
    <property type="evidence" value="ECO:0007669"/>
    <property type="project" value="TreeGrafter"/>
</dbReference>
<dbReference type="CDD" id="cd00144">
    <property type="entry name" value="MPP_PPP_family"/>
    <property type="match status" value="1"/>
</dbReference>
<keyword evidence="3" id="KW-1185">Reference proteome</keyword>
<reference evidence="3" key="1">
    <citation type="journal article" date="2018" name="Nat. Microbiol.">
        <title>Leveraging single-cell genomics to expand the fungal tree of life.</title>
        <authorList>
            <person name="Ahrendt S.R."/>
            <person name="Quandt C.A."/>
            <person name="Ciobanu D."/>
            <person name="Clum A."/>
            <person name="Salamov A."/>
            <person name="Andreopoulos B."/>
            <person name="Cheng J.F."/>
            <person name="Woyke T."/>
            <person name="Pelin A."/>
            <person name="Henrissat B."/>
            <person name="Reynolds N.K."/>
            <person name="Benny G.L."/>
            <person name="Smith M.E."/>
            <person name="James T.Y."/>
            <person name="Grigoriev I.V."/>
        </authorList>
    </citation>
    <scope>NUCLEOTIDE SEQUENCE [LARGE SCALE GENOMIC DNA]</scope>
    <source>
        <strain evidence="3">RSA 468</strain>
    </source>
</reference>
<dbReference type="PANTHER" id="PTHR42850:SF4">
    <property type="entry name" value="ZINC-DEPENDENT ENDOPOLYPHOSPHATASE"/>
    <property type="match status" value="1"/>
</dbReference>
<sequence>MEPKPGRHAPRFDRSTLTLFQQLDHTAQRYILVGDVHGQLAALNTLLETLVFNPTTDQVIFLGDMVNKGPDSKGVLKRAREIGARCIRGNHEDFLYSLYQDFQNGSTRAWGNDLIKLVKDMDEADWEYLDSCALVLKIPLEVGNVIAVHAGMDTSVSIKKQDPDHAMYIPYLRRKTAPYKYYDAPKDWQNKWAQKHSPDGPVVVYGHDEYDRAAIMPMTKGIDTTCRKGGKLTAIVYPGGKIRDVQCTAPE</sequence>
<evidence type="ECO:0000259" key="1">
    <source>
        <dbReference type="Pfam" id="PF00149"/>
    </source>
</evidence>
<dbReference type="Gene3D" id="3.60.21.10">
    <property type="match status" value="1"/>
</dbReference>
<dbReference type="InterPro" id="IPR050126">
    <property type="entry name" value="Ap4A_hydrolase"/>
</dbReference>
<dbReference type="SUPFAM" id="SSF56300">
    <property type="entry name" value="Metallo-dependent phosphatases"/>
    <property type="match status" value="1"/>
</dbReference>
<dbReference type="EMBL" id="ML002628">
    <property type="protein sequence ID" value="RKP36584.1"/>
    <property type="molecule type" value="Genomic_DNA"/>
</dbReference>
<dbReference type="AlphaFoldDB" id="A0A4P9ZSP4"/>
<dbReference type="Proteomes" id="UP000268162">
    <property type="component" value="Unassembled WGS sequence"/>
</dbReference>
<protein>
    <submittedName>
        <fullName evidence="2">Metallo-dependent phosphatase-like protein</fullName>
    </submittedName>
</protein>
<dbReference type="GO" id="GO:0005737">
    <property type="term" value="C:cytoplasm"/>
    <property type="evidence" value="ECO:0007669"/>
    <property type="project" value="TreeGrafter"/>
</dbReference>
<feature type="domain" description="Calcineurin-like phosphoesterase" evidence="1">
    <location>
        <begin position="29"/>
        <end position="211"/>
    </location>
</feature>
<evidence type="ECO:0000313" key="3">
    <source>
        <dbReference type="Proteomes" id="UP000268162"/>
    </source>
</evidence>
<proteinExistence type="predicted"/>
<dbReference type="InterPro" id="IPR029052">
    <property type="entry name" value="Metallo-depent_PP-like"/>
</dbReference>
<evidence type="ECO:0000313" key="2">
    <source>
        <dbReference type="EMBL" id="RKP36584.1"/>
    </source>
</evidence>
<name>A0A4P9ZSP4_9FUNG</name>
<dbReference type="STRING" id="215637.A0A4P9ZSP4"/>
<dbReference type="PANTHER" id="PTHR42850">
    <property type="entry name" value="METALLOPHOSPHOESTERASE"/>
    <property type="match status" value="1"/>
</dbReference>
<accession>A0A4P9ZSP4</accession>
<dbReference type="Pfam" id="PF00149">
    <property type="entry name" value="Metallophos"/>
    <property type="match status" value="1"/>
</dbReference>
<dbReference type="GO" id="GO:0000298">
    <property type="term" value="F:endopolyphosphatase activity"/>
    <property type="evidence" value="ECO:0007669"/>
    <property type="project" value="TreeGrafter"/>
</dbReference>
<dbReference type="InterPro" id="IPR004843">
    <property type="entry name" value="Calcineurin-like_PHP"/>
</dbReference>
<dbReference type="GO" id="GO:0006798">
    <property type="term" value="P:polyphosphate catabolic process"/>
    <property type="evidence" value="ECO:0007669"/>
    <property type="project" value="TreeGrafter"/>
</dbReference>